<evidence type="ECO:0000259" key="21">
    <source>
        <dbReference type="PROSITE" id="PS51698"/>
    </source>
</evidence>
<keyword evidence="7" id="KW-0808">Transferase</keyword>
<dbReference type="SUPFAM" id="SSF57850">
    <property type="entry name" value="RING/U-box"/>
    <property type="match status" value="1"/>
</dbReference>
<feature type="repeat" description="TPR" evidence="18">
    <location>
        <begin position="101"/>
        <end position="134"/>
    </location>
</feature>
<dbReference type="GO" id="GO:0006281">
    <property type="term" value="P:DNA repair"/>
    <property type="evidence" value="ECO:0007669"/>
    <property type="project" value="UniProtKB-KW"/>
</dbReference>
<feature type="region of interest" description="Disordered" evidence="20">
    <location>
        <begin position="1"/>
        <end position="34"/>
    </location>
</feature>
<keyword evidence="12" id="KW-0496">Mitochondrion</keyword>
<dbReference type="EMBL" id="JW872582">
    <property type="protein sequence ID" value="AFP05100.1"/>
    <property type="molecule type" value="mRNA"/>
</dbReference>
<evidence type="ECO:0000256" key="11">
    <source>
        <dbReference type="ARBA" id="ARBA00022803"/>
    </source>
</evidence>
<evidence type="ECO:0000256" key="13">
    <source>
        <dbReference type="ARBA" id="ARBA00023204"/>
    </source>
</evidence>
<name>V9L1B5_CALMI</name>
<dbReference type="GO" id="GO:0000209">
    <property type="term" value="P:protein polyubiquitination"/>
    <property type="evidence" value="ECO:0007669"/>
    <property type="project" value="TreeGrafter"/>
</dbReference>
<evidence type="ECO:0000256" key="1">
    <source>
        <dbReference type="ARBA" id="ARBA00000900"/>
    </source>
</evidence>
<keyword evidence="11 18" id="KW-0802">TPR repeat</keyword>
<dbReference type="InterPro" id="IPR019734">
    <property type="entry name" value="TPR_rpt"/>
</dbReference>
<reference evidence="24" key="1">
    <citation type="journal article" date="2006" name="Science">
        <title>Ancient noncoding elements conserved in the human genome.</title>
        <authorList>
            <person name="Venkatesh B."/>
            <person name="Kirkness E.F."/>
            <person name="Loh Y.H."/>
            <person name="Halpern A.L."/>
            <person name="Lee A.P."/>
            <person name="Johnson J."/>
            <person name="Dandona N."/>
            <person name="Viswanathan L.D."/>
            <person name="Tay A."/>
            <person name="Venter J.C."/>
            <person name="Strausberg R.L."/>
            <person name="Brenner S."/>
        </authorList>
    </citation>
    <scope>NUCLEOTIDE SEQUENCE [LARGE SCALE GENOMIC DNA]</scope>
</reference>
<evidence type="ECO:0000256" key="15">
    <source>
        <dbReference type="ARBA" id="ARBA00044534"/>
    </source>
</evidence>
<keyword evidence="14" id="KW-0539">Nucleus</keyword>
<dbReference type="GO" id="GO:0006515">
    <property type="term" value="P:protein quality control for misfolded or incompletely synthesized proteins"/>
    <property type="evidence" value="ECO:0007669"/>
    <property type="project" value="TreeGrafter"/>
</dbReference>
<dbReference type="PANTHER" id="PTHR46803">
    <property type="entry name" value="E3 UBIQUITIN-PROTEIN LIGASE CHIP"/>
    <property type="match status" value="1"/>
</dbReference>
<evidence type="ECO:0000256" key="17">
    <source>
        <dbReference type="ARBA" id="ARBA00083170"/>
    </source>
</evidence>
<dbReference type="Pfam" id="PF12895">
    <property type="entry name" value="ANAPC3"/>
    <property type="match status" value="1"/>
</dbReference>
<evidence type="ECO:0000256" key="14">
    <source>
        <dbReference type="ARBA" id="ARBA00023242"/>
    </source>
</evidence>
<evidence type="ECO:0000256" key="10">
    <source>
        <dbReference type="ARBA" id="ARBA00022786"/>
    </source>
</evidence>
<evidence type="ECO:0000256" key="16">
    <source>
        <dbReference type="ARBA" id="ARBA00044543"/>
    </source>
</evidence>
<dbReference type="GeneID" id="103186053"/>
<dbReference type="GO" id="GO:0051087">
    <property type="term" value="F:protein-folding chaperone binding"/>
    <property type="evidence" value="ECO:0007669"/>
    <property type="project" value="TreeGrafter"/>
</dbReference>
<dbReference type="FunFam" id="1.25.40.10:FF:000198">
    <property type="entry name" value="E3 ubiquitin-protein ligase CHIP isoform X2"/>
    <property type="match status" value="1"/>
</dbReference>
<dbReference type="CTD" id="10273"/>
<feature type="compositionally biased region" description="Polar residues" evidence="20">
    <location>
        <begin position="21"/>
        <end position="33"/>
    </location>
</feature>
<evidence type="ECO:0000256" key="9">
    <source>
        <dbReference type="ARBA" id="ARBA00022763"/>
    </source>
</evidence>
<keyword evidence="9" id="KW-0227">DNA damage</keyword>
<organism evidence="22">
    <name type="scientific">Callorhinchus milii</name>
    <name type="common">Ghost shark</name>
    <dbReference type="NCBI Taxonomy" id="7868"/>
    <lineage>
        <taxon>Eukaryota</taxon>
        <taxon>Metazoa</taxon>
        <taxon>Chordata</taxon>
        <taxon>Craniata</taxon>
        <taxon>Vertebrata</taxon>
        <taxon>Chondrichthyes</taxon>
        <taxon>Holocephali</taxon>
        <taxon>Chimaeriformes</taxon>
        <taxon>Callorhinchidae</taxon>
        <taxon>Callorhinchus</taxon>
    </lineage>
</organism>
<dbReference type="CDD" id="cd16654">
    <property type="entry name" value="RING-Ubox_CHIP"/>
    <property type="match status" value="1"/>
</dbReference>
<evidence type="ECO:0000256" key="2">
    <source>
        <dbReference type="ARBA" id="ARBA00004123"/>
    </source>
</evidence>
<feature type="domain" description="U-box" evidence="21">
    <location>
        <begin position="234"/>
        <end position="308"/>
    </location>
</feature>
<dbReference type="KEGG" id="cmk:103186053"/>
<evidence type="ECO:0000256" key="4">
    <source>
        <dbReference type="ARBA" id="ARBA00004496"/>
    </source>
</evidence>
<evidence type="ECO:0000313" key="23">
    <source>
        <dbReference type="Ensembl" id="ENSCMIP00000019819.1"/>
    </source>
</evidence>
<dbReference type="GO" id="GO:0005634">
    <property type="term" value="C:nucleus"/>
    <property type="evidence" value="ECO:0007669"/>
    <property type="project" value="UniProtKB-SubCell"/>
</dbReference>
<dbReference type="GO" id="GO:0005739">
    <property type="term" value="C:mitochondrion"/>
    <property type="evidence" value="ECO:0007669"/>
    <property type="project" value="UniProtKB-SubCell"/>
</dbReference>
<keyword evidence="19" id="KW-0175">Coiled coil</keyword>
<keyword evidence="13" id="KW-0234">DNA repair</keyword>
<keyword evidence="10" id="KW-0833">Ubl conjugation pathway</keyword>
<dbReference type="OrthoDB" id="629492at2759"/>
<dbReference type="FunFam" id="3.30.40.10:FF:000124">
    <property type="entry name" value="STIP1 homology and U box-containing protein 1"/>
    <property type="match status" value="1"/>
</dbReference>
<dbReference type="Gene3D" id="1.25.40.10">
    <property type="entry name" value="Tetratricopeptide repeat domain"/>
    <property type="match status" value="1"/>
</dbReference>
<accession>V9L1B5</accession>
<evidence type="ECO:0000256" key="7">
    <source>
        <dbReference type="ARBA" id="ARBA00022679"/>
    </source>
</evidence>
<proteinExistence type="evidence at transcript level"/>
<dbReference type="GO" id="GO:0071218">
    <property type="term" value="P:cellular response to misfolded protein"/>
    <property type="evidence" value="ECO:0007669"/>
    <property type="project" value="TreeGrafter"/>
</dbReference>
<evidence type="ECO:0000256" key="5">
    <source>
        <dbReference type="ARBA" id="ARBA00012483"/>
    </source>
</evidence>
<dbReference type="STRING" id="7868.ENSCMIP00000019819"/>
<dbReference type="GO" id="GO:0045862">
    <property type="term" value="P:positive regulation of proteolysis"/>
    <property type="evidence" value="ECO:0007669"/>
    <property type="project" value="TreeGrafter"/>
</dbReference>
<comment type="catalytic activity">
    <reaction evidence="1">
        <text>S-ubiquitinyl-[E2 ubiquitin-conjugating enzyme]-L-cysteine + [acceptor protein]-L-lysine = [E2 ubiquitin-conjugating enzyme]-L-cysteine + N(6)-ubiquitinyl-[acceptor protein]-L-lysine.</text>
        <dbReference type="EC" id="2.3.2.27"/>
    </reaction>
</comment>
<keyword evidence="6" id="KW-0963">Cytoplasm</keyword>
<dbReference type="InterPro" id="IPR003613">
    <property type="entry name" value="Ubox_domain"/>
</dbReference>
<gene>
    <name evidence="23" type="primary">stub1</name>
</gene>
<sequence length="311" mass="35815">MESGSRKPAPSRVCVGGGSGDSMTGSPEKSLSAQDLKEQGNRLFLGRKYQEAAASYSKAINRNSSVGVYYTNRALCYVKMQQFDKALGDCKHALELDSQSVKAHFFLGQCQLEMENYDEAIANLQRAYNLAKEQRLNFGDDIPSALRIAKKKRWNSIEDRRIQQENDLHDYLTKLIVAEKEREVEQCKRKLHEESLDETRTRTEITKIEARHDKYMTEMDNLFSQVDEKRKKRDIPDYLCGKISFELMREPCITPSGITYDRKDIEEHLQRVGHFDPVTRSALTQDQLIPNLAMKEVIDAFIAENGWVEEY</sequence>
<comment type="subcellular location">
    <subcellularLocation>
        <location evidence="4">Cytoplasm</location>
    </subcellularLocation>
    <subcellularLocation>
        <location evidence="3">Mitochondrion</location>
    </subcellularLocation>
    <subcellularLocation>
        <location evidence="2">Nucleus</location>
    </subcellularLocation>
</comment>
<evidence type="ECO:0000256" key="3">
    <source>
        <dbReference type="ARBA" id="ARBA00004173"/>
    </source>
</evidence>
<dbReference type="GO" id="GO:0061630">
    <property type="term" value="F:ubiquitin protein ligase activity"/>
    <property type="evidence" value="ECO:0007669"/>
    <property type="project" value="UniProtKB-EC"/>
</dbReference>
<dbReference type="GO" id="GO:0043161">
    <property type="term" value="P:proteasome-mediated ubiquitin-dependent protein catabolic process"/>
    <property type="evidence" value="ECO:0007669"/>
    <property type="project" value="TreeGrafter"/>
</dbReference>
<keyword evidence="24" id="KW-1185">Reference proteome</keyword>
<dbReference type="InterPro" id="IPR041312">
    <property type="entry name" value="CHIP_TPR_N"/>
</dbReference>
<dbReference type="Gene3D" id="3.30.40.10">
    <property type="entry name" value="Zinc/RING finger domain, C3HC4 (zinc finger)"/>
    <property type="match status" value="1"/>
</dbReference>
<evidence type="ECO:0000313" key="22">
    <source>
        <dbReference type="EMBL" id="AFP05100.1"/>
    </source>
</evidence>
<dbReference type="GO" id="GO:0007165">
    <property type="term" value="P:signal transduction"/>
    <property type="evidence" value="ECO:0007669"/>
    <property type="project" value="UniProtKB-ARBA"/>
</dbReference>
<dbReference type="InterPro" id="IPR045202">
    <property type="entry name" value="CHIP_RING-Ubox"/>
</dbReference>
<dbReference type="RefSeq" id="XP_007903052.1">
    <property type="nucleotide sequence ID" value="XM_007904861.2"/>
</dbReference>
<dbReference type="GO" id="GO:0030018">
    <property type="term" value="C:Z disc"/>
    <property type="evidence" value="ECO:0007669"/>
    <property type="project" value="TreeGrafter"/>
</dbReference>
<dbReference type="InterPro" id="IPR013083">
    <property type="entry name" value="Znf_RING/FYVE/PHD"/>
</dbReference>
<dbReference type="PANTHER" id="PTHR46803:SF2">
    <property type="entry name" value="E3 UBIQUITIN-PROTEIN LIGASE CHIP"/>
    <property type="match status" value="1"/>
</dbReference>
<reference evidence="24" key="2">
    <citation type="journal article" date="2007" name="PLoS Biol.">
        <title>Survey sequencing and comparative analysis of the elephant shark (Callorhinchus milii) genome.</title>
        <authorList>
            <person name="Venkatesh B."/>
            <person name="Kirkness E.F."/>
            <person name="Loh Y.H."/>
            <person name="Halpern A.L."/>
            <person name="Lee A.P."/>
            <person name="Johnson J."/>
            <person name="Dandona N."/>
            <person name="Viswanathan L.D."/>
            <person name="Tay A."/>
            <person name="Venter J.C."/>
            <person name="Strausberg R.L."/>
            <person name="Brenner S."/>
        </authorList>
    </citation>
    <scope>NUCLEOTIDE SEQUENCE [LARGE SCALE GENOMIC DNA]</scope>
</reference>
<dbReference type="Proteomes" id="UP000314986">
    <property type="component" value="Unassembled WGS sequence"/>
</dbReference>
<evidence type="ECO:0000256" key="6">
    <source>
        <dbReference type="ARBA" id="ARBA00022490"/>
    </source>
</evidence>
<dbReference type="InterPro" id="IPR011990">
    <property type="entry name" value="TPR-like_helical_dom_sf"/>
</dbReference>
<dbReference type="PROSITE" id="PS50005">
    <property type="entry name" value="TPR"/>
    <property type="match status" value="1"/>
</dbReference>
<dbReference type="Pfam" id="PF18391">
    <property type="entry name" value="CHIP_TPR_N"/>
    <property type="match status" value="1"/>
</dbReference>
<dbReference type="SUPFAM" id="SSF48452">
    <property type="entry name" value="TPR-like"/>
    <property type="match status" value="1"/>
</dbReference>
<dbReference type="GeneTree" id="ENSGT00930000151045"/>
<evidence type="ECO:0000256" key="8">
    <source>
        <dbReference type="ARBA" id="ARBA00022737"/>
    </source>
</evidence>
<protein>
    <recommendedName>
        <fullName evidence="15">E3 ubiquitin-protein ligase CHIP</fullName>
        <ecNumber evidence="5">2.3.2.27</ecNumber>
    </recommendedName>
    <alternativeName>
        <fullName evidence="16">RING-type E3 ubiquitin transferase CHIP</fullName>
    </alternativeName>
    <alternativeName>
        <fullName evidence="17">STIP1 homology and U box-containing protein 1</fullName>
    </alternativeName>
</protein>
<reference evidence="22 24" key="3">
    <citation type="journal article" date="2014" name="Nature">
        <title>Elephant shark genome provides unique insights into gnathostome evolution.</title>
        <authorList>
            <consortium name="International Elephant Shark Genome Sequencing Consortium"/>
            <person name="Venkatesh B."/>
            <person name="Lee A.P."/>
            <person name="Ravi V."/>
            <person name="Maurya A.K."/>
            <person name="Lian M.M."/>
            <person name="Swann J.B."/>
            <person name="Ohta Y."/>
            <person name="Flajnik M.F."/>
            <person name="Sutoh Y."/>
            <person name="Kasahara M."/>
            <person name="Hoon S."/>
            <person name="Gangu V."/>
            <person name="Roy S.W."/>
            <person name="Irimia M."/>
            <person name="Korzh V."/>
            <person name="Kondrychyn I."/>
            <person name="Lim Z.W."/>
            <person name="Tay B.H."/>
            <person name="Tohari S."/>
            <person name="Kong K.W."/>
            <person name="Ho S."/>
            <person name="Lorente-Galdos B."/>
            <person name="Quilez J."/>
            <person name="Marques-Bonet T."/>
            <person name="Raney B.J."/>
            <person name="Ingham P.W."/>
            <person name="Tay A."/>
            <person name="Hillier L.W."/>
            <person name="Minx P."/>
            <person name="Boehm T."/>
            <person name="Wilson R.K."/>
            <person name="Brenner S."/>
            <person name="Warren W.C."/>
        </authorList>
    </citation>
    <scope>NUCLEOTIDE SEQUENCE</scope>
    <source>
        <tissue evidence="22">Ovary</tissue>
    </source>
</reference>
<dbReference type="PROSITE" id="PS51698">
    <property type="entry name" value="U_BOX"/>
    <property type="match status" value="1"/>
</dbReference>
<evidence type="ECO:0000256" key="12">
    <source>
        <dbReference type="ARBA" id="ARBA00023128"/>
    </source>
</evidence>
<dbReference type="SMART" id="SM00028">
    <property type="entry name" value="TPR"/>
    <property type="match status" value="3"/>
</dbReference>
<dbReference type="OMA" id="WAGVEHD"/>
<dbReference type="Ensembl" id="ENSCMIT00000020189.1">
    <property type="protein sequence ID" value="ENSCMIP00000019819.1"/>
    <property type="gene ID" value="ENSCMIG00000009221.1"/>
</dbReference>
<dbReference type="EC" id="2.3.2.27" evidence="5"/>
<dbReference type="SMART" id="SM00504">
    <property type="entry name" value="Ubox"/>
    <property type="match status" value="1"/>
</dbReference>
<evidence type="ECO:0000256" key="20">
    <source>
        <dbReference type="SAM" id="MobiDB-lite"/>
    </source>
</evidence>
<keyword evidence="8" id="KW-0677">Repeat</keyword>
<evidence type="ECO:0000313" key="24">
    <source>
        <dbReference type="Proteomes" id="UP000314986"/>
    </source>
</evidence>
<feature type="coiled-coil region" evidence="19">
    <location>
        <begin position="107"/>
        <end position="134"/>
    </location>
</feature>
<evidence type="ECO:0000256" key="19">
    <source>
        <dbReference type="SAM" id="Coils"/>
    </source>
</evidence>
<evidence type="ECO:0000256" key="18">
    <source>
        <dbReference type="PROSITE-ProRule" id="PRU00339"/>
    </source>
</evidence>
<dbReference type="Pfam" id="PF04564">
    <property type="entry name" value="U-box"/>
    <property type="match status" value="1"/>
</dbReference>
<dbReference type="Gene3D" id="6.10.140.2020">
    <property type="match status" value="1"/>
</dbReference>
<dbReference type="AlphaFoldDB" id="V9L1B5"/>
<reference evidence="23" key="4">
    <citation type="submission" date="2025-05" db="UniProtKB">
        <authorList>
            <consortium name="Ensembl"/>
        </authorList>
    </citation>
    <scope>IDENTIFICATION</scope>
</reference>